<dbReference type="AlphaFoldDB" id="A0A6J2UEI1"/>
<evidence type="ECO:0000313" key="2">
    <source>
        <dbReference type="Proteomes" id="UP000504634"/>
    </source>
</evidence>
<dbReference type="RefSeq" id="XP_030386565.1">
    <property type="nucleotide sequence ID" value="XM_030530705.1"/>
</dbReference>
<keyword evidence="2" id="KW-1185">Reference proteome</keyword>
<dbReference type="GeneID" id="115633293"/>
<organism evidence="2 3">
    <name type="scientific">Drosophila lebanonensis</name>
    <name type="common">Fruit fly</name>
    <name type="synonym">Scaptodrosophila lebanonensis</name>
    <dbReference type="NCBI Taxonomy" id="7225"/>
    <lineage>
        <taxon>Eukaryota</taxon>
        <taxon>Metazoa</taxon>
        <taxon>Ecdysozoa</taxon>
        <taxon>Arthropoda</taxon>
        <taxon>Hexapoda</taxon>
        <taxon>Insecta</taxon>
        <taxon>Pterygota</taxon>
        <taxon>Neoptera</taxon>
        <taxon>Endopterygota</taxon>
        <taxon>Diptera</taxon>
        <taxon>Brachycera</taxon>
        <taxon>Muscomorpha</taxon>
        <taxon>Ephydroidea</taxon>
        <taxon>Drosophilidae</taxon>
        <taxon>Scaptodrosophila</taxon>
    </lineage>
</organism>
<evidence type="ECO:0000256" key="1">
    <source>
        <dbReference type="SAM" id="SignalP"/>
    </source>
</evidence>
<sequence length="406" mass="46663">MRLERYLLWVFAAFVLLWDATGAVFMEEPDLDGYQVVLKRTANRGDKLQIFQSIWGAIRADFPDDTEKVKGLYTQLNSFIQNEPSQCSSGSSTGRTACELQQEVRRHLRQLLVQRLGNLLNAQESIAAYGMYIASTLEPALVRDILVRVVADVYFHRPTEALALQLQDLFTDKDENSFKTMIEAQLALYWHHRSMHDLSNAYLFNAAYILSNIRTHYMYANVDKPLQRRVNELQQNLPQALRKLFDSQGFCLLNKAHHEYVYTTITDEWNYGLNGRQVFTWIQPNYTDSAGSMRAFVQEQQSAGQRTGPSTPIFLLRNEQFQWYFFIDASQGNRLAALRTGSPSSTSSAFSIKYDGDADALIFRQRDLTLCTAEMHDKERRFIKLLSGQTQTHPSDECVWMPVNCA</sequence>
<reference evidence="3" key="1">
    <citation type="submission" date="2025-08" db="UniProtKB">
        <authorList>
            <consortium name="RefSeq"/>
        </authorList>
    </citation>
    <scope>IDENTIFICATION</scope>
    <source>
        <strain evidence="3">11010-0011.00</strain>
        <tissue evidence="3">Whole body</tissue>
    </source>
</reference>
<feature type="signal peptide" evidence="1">
    <location>
        <begin position="1"/>
        <end position="23"/>
    </location>
</feature>
<evidence type="ECO:0000313" key="3">
    <source>
        <dbReference type="RefSeq" id="XP_030386565.1"/>
    </source>
</evidence>
<dbReference type="OrthoDB" id="7973909at2759"/>
<protein>
    <submittedName>
        <fullName evidence="3">Uncharacterized protein LOC115633293</fullName>
    </submittedName>
</protein>
<keyword evidence="1" id="KW-0732">Signal</keyword>
<feature type="chain" id="PRO_5026647467" evidence="1">
    <location>
        <begin position="24"/>
        <end position="406"/>
    </location>
</feature>
<dbReference type="Proteomes" id="UP000504634">
    <property type="component" value="Unplaced"/>
</dbReference>
<name>A0A6J2UEI1_DROLE</name>
<gene>
    <name evidence="3" type="primary">LOC115633293</name>
</gene>
<proteinExistence type="predicted"/>
<accession>A0A6J2UEI1</accession>